<feature type="transmembrane region" description="Helical" evidence="1">
    <location>
        <begin position="231"/>
        <end position="259"/>
    </location>
</feature>
<evidence type="ECO:0000313" key="3">
    <source>
        <dbReference type="Proteomes" id="UP000800035"/>
    </source>
</evidence>
<dbReference type="OrthoDB" id="3363151at2759"/>
<feature type="transmembrane region" description="Helical" evidence="1">
    <location>
        <begin position="370"/>
        <end position="390"/>
    </location>
</feature>
<proteinExistence type="predicted"/>
<dbReference type="AlphaFoldDB" id="A0A6A5TCV1"/>
<feature type="transmembrane region" description="Helical" evidence="1">
    <location>
        <begin position="198"/>
        <end position="219"/>
    </location>
</feature>
<feature type="transmembrane region" description="Helical" evidence="1">
    <location>
        <begin position="126"/>
        <end position="147"/>
    </location>
</feature>
<gene>
    <name evidence="2" type="ORF">CC80DRAFT_427042</name>
</gene>
<feature type="transmembrane region" description="Helical" evidence="1">
    <location>
        <begin position="280"/>
        <end position="301"/>
    </location>
</feature>
<dbReference type="EMBL" id="ML977026">
    <property type="protein sequence ID" value="KAF1950431.1"/>
    <property type="molecule type" value="Genomic_DNA"/>
</dbReference>
<accession>A0A6A5TCV1</accession>
<keyword evidence="1" id="KW-1133">Transmembrane helix</keyword>
<sequence>MQTFTHFIPRQFFLFSSSHPSYPTSLHIPSQEYLLGLRGILAIQSFLFVFFQLFIPTAVADSKNTDGRLYQIILRKTLSVLFWNESLIYSFTILLSARTICLPFLEHSSRTVCASAIFRRGIRLSIPTFIAFSLSAAALSTTSTQYIDDFLTMTGNISTTTPMRFHNFLVYFNSIYELFWLNKLYASQAANRAFPSGTLWIVSVLFQQSYTVYMTMVIIPYTRASWRVKALLVFIATAWWVQSWAWYSITGLLLADAVYNMRFQDKAQSGFRVWRWRAPMWLIYTAMVVVGVLVQYLFVAWRPELRNQELKGHTGLYTGGALNEEMDAEEPQARDDNYLVILGVMLSVETYDGLQRVLRWRPLVELGRRSFSFFLVQSIILYTAGIKLYMHVHTLSANHDMATLVCFVICVPLVGVASELFYRLVDVPSVKFGHGVWGWFST</sequence>
<protein>
    <recommendedName>
        <fullName evidence="4">Acyltransferase 3 domain-containing protein</fullName>
    </recommendedName>
</protein>
<feature type="transmembrane region" description="Helical" evidence="1">
    <location>
        <begin position="87"/>
        <end position="105"/>
    </location>
</feature>
<keyword evidence="1" id="KW-0472">Membrane</keyword>
<name>A0A6A5TCV1_9PLEO</name>
<organism evidence="2 3">
    <name type="scientific">Byssothecium circinans</name>
    <dbReference type="NCBI Taxonomy" id="147558"/>
    <lineage>
        <taxon>Eukaryota</taxon>
        <taxon>Fungi</taxon>
        <taxon>Dikarya</taxon>
        <taxon>Ascomycota</taxon>
        <taxon>Pezizomycotina</taxon>
        <taxon>Dothideomycetes</taxon>
        <taxon>Pleosporomycetidae</taxon>
        <taxon>Pleosporales</taxon>
        <taxon>Massarineae</taxon>
        <taxon>Massarinaceae</taxon>
        <taxon>Byssothecium</taxon>
    </lineage>
</organism>
<reference evidence="2" key="1">
    <citation type="journal article" date="2020" name="Stud. Mycol.">
        <title>101 Dothideomycetes genomes: a test case for predicting lifestyles and emergence of pathogens.</title>
        <authorList>
            <person name="Haridas S."/>
            <person name="Albert R."/>
            <person name="Binder M."/>
            <person name="Bloem J."/>
            <person name="Labutti K."/>
            <person name="Salamov A."/>
            <person name="Andreopoulos B."/>
            <person name="Baker S."/>
            <person name="Barry K."/>
            <person name="Bills G."/>
            <person name="Bluhm B."/>
            <person name="Cannon C."/>
            <person name="Castanera R."/>
            <person name="Culley D."/>
            <person name="Daum C."/>
            <person name="Ezra D."/>
            <person name="Gonzalez J."/>
            <person name="Henrissat B."/>
            <person name="Kuo A."/>
            <person name="Liang C."/>
            <person name="Lipzen A."/>
            <person name="Lutzoni F."/>
            <person name="Magnuson J."/>
            <person name="Mondo S."/>
            <person name="Nolan M."/>
            <person name="Ohm R."/>
            <person name="Pangilinan J."/>
            <person name="Park H.-J."/>
            <person name="Ramirez L."/>
            <person name="Alfaro M."/>
            <person name="Sun H."/>
            <person name="Tritt A."/>
            <person name="Yoshinaga Y."/>
            <person name="Zwiers L.-H."/>
            <person name="Turgeon B."/>
            <person name="Goodwin S."/>
            <person name="Spatafora J."/>
            <person name="Crous P."/>
            <person name="Grigoriev I."/>
        </authorList>
    </citation>
    <scope>NUCLEOTIDE SEQUENCE</scope>
    <source>
        <strain evidence="2">CBS 675.92</strain>
    </source>
</reference>
<dbReference type="Proteomes" id="UP000800035">
    <property type="component" value="Unassembled WGS sequence"/>
</dbReference>
<feature type="transmembrane region" description="Helical" evidence="1">
    <location>
        <begin position="402"/>
        <end position="422"/>
    </location>
</feature>
<keyword evidence="1" id="KW-0812">Transmembrane</keyword>
<feature type="transmembrane region" description="Helical" evidence="1">
    <location>
        <begin position="167"/>
        <end position="186"/>
    </location>
</feature>
<evidence type="ECO:0000256" key="1">
    <source>
        <dbReference type="SAM" id="Phobius"/>
    </source>
</evidence>
<evidence type="ECO:0000313" key="2">
    <source>
        <dbReference type="EMBL" id="KAF1950431.1"/>
    </source>
</evidence>
<evidence type="ECO:0008006" key="4">
    <source>
        <dbReference type="Google" id="ProtNLM"/>
    </source>
</evidence>
<feature type="transmembrane region" description="Helical" evidence="1">
    <location>
        <begin position="35"/>
        <end position="55"/>
    </location>
</feature>
<keyword evidence="3" id="KW-1185">Reference proteome</keyword>